<evidence type="ECO:0000256" key="5">
    <source>
        <dbReference type="ARBA" id="ARBA00023128"/>
    </source>
</evidence>
<dbReference type="NCBIfam" id="TIGR01031">
    <property type="entry name" value="rpmF_bact"/>
    <property type="match status" value="1"/>
</dbReference>
<evidence type="ECO:0000256" key="4">
    <source>
        <dbReference type="ARBA" id="ARBA00022980"/>
    </source>
</evidence>
<keyword evidence="5" id="KW-0496">Mitochondrion</keyword>
<dbReference type="GO" id="GO:0005762">
    <property type="term" value="C:mitochondrial large ribosomal subunit"/>
    <property type="evidence" value="ECO:0007669"/>
    <property type="project" value="TreeGrafter"/>
</dbReference>
<keyword evidence="4 10" id="KW-0689">Ribosomal protein</keyword>
<dbReference type="Pfam" id="PF01783">
    <property type="entry name" value="Ribosomal_L32p"/>
    <property type="match status" value="1"/>
</dbReference>
<evidence type="ECO:0000256" key="9">
    <source>
        <dbReference type="ARBA" id="ARBA00045766"/>
    </source>
</evidence>
<dbReference type="EnsemblMetazoa" id="PHUM259920-RA">
    <property type="protein sequence ID" value="PHUM259920-PA"/>
    <property type="gene ID" value="PHUM259920"/>
</dbReference>
<reference evidence="11" key="3">
    <citation type="submission" date="2021-02" db="UniProtKB">
        <authorList>
            <consortium name="EnsemblMetazoa"/>
        </authorList>
    </citation>
    <scope>IDENTIFICATION</scope>
    <source>
        <strain evidence="11">USDA</strain>
    </source>
</reference>
<dbReference type="InterPro" id="IPR002677">
    <property type="entry name" value="Ribosomal_bL32"/>
</dbReference>
<dbReference type="GO" id="GO:0003735">
    <property type="term" value="F:structural constituent of ribosome"/>
    <property type="evidence" value="ECO:0007669"/>
    <property type="project" value="InterPro"/>
</dbReference>
<keyword evidence="6" id="KW-0687">Ribonucleoprotein</keyword>
<dbReference type="CTD" id="8235384"/>
<dbReference type="RefSeq" id="XP_002426573.1">
    <property type="nucleotide sequence ID" value="XM_002426528.1"/>
</dbReference>
<protein>
    <recommendedName>
        <fullName evidence="7">Large ribosomal subunit protein bL32m</fullName>
    </recommendedName>
    <alternativeName>
        <fullName evidence="8">39S ribosomal protein L32, mitochondrial</fullName>
    </alternativeName>
</protein>
<comment type="similarity">
    <text evidence="2">Belongs to the bacterial ribosomal protein bL32 family.</text>
</comment>
<dbReference type="OrthoDB" id="2014905at2759"/>
<dbReference type="GO" id="GO:0006412">
    <property type="term" value="P:translation"/>
    <property type="evidence" value="ECO:0007669"/>
    <property type="project" value="InterPro"/>
</dbReference>
<dbReference type="KEGG" id="phu:Phum_PHUM259920"/>
<reference evidence="10" key="1">
    <citation type="submission" date="2007-04" db="EMBL/GenBank/DDBJ databases">
        <title>Annotation of Pediculus humanus corporis strain USDA.</title>
        <authorList>
            <person name="Kirkness E."/>
            <person name="Hannick L."/>
            <person name="Hass B."/>
            <person name="Bruggner R."/>
            <person name="Lawson D."/>
            <person name="Bidwell S."/>
            <person name="Joardar V."/>
            <person name="Caler E."/>
            <person name="Walenz B."/>
            <person name="Inman J."/>
            <person name="Schobel S."/>
            <person name="Galinsky K."/>
            <person name="Amedeo P."/>
            <person name="Strausberg R."/>
        </authorList>
    </citation>
    <scope>NUCLEOTIDE SEQUENCE</scope>
    <source>
        <strain evidence="10">USDA</strain>
    </source>
</reference>
<evidence type="ECO:0000256" key="7">
    <source>
        <dbReference type="ARBA" id="ARBA00039935"/>
    </source>
</evidence>
<dbReference type="STRING" id="121224.E0VKC9"/>
<keyword evidence="3" id="KW-0809">Transit peptide</keyword>
<dbReference type="InParanoid" id="E0VKC9"/>
<keyword evidence="12" id="KW-1185">Reference proteome</keyword>
<dbReference type="EMBL" id="DS235241">
    <property type="protein sequence ID" value="EEB13835.1"/>
    <property type="molecule type" value="Genomic_DNA"/>
</dbReference>
<evidence type="ECO:0000313" key="11">
    <source>
        <dbReference type="EnsemblMetazoa" id="PHUM259920-PA"/>
    </source>
</evidence>
<dbReference type="EMBL" id="AAZO01003007">
    <property type="status" value="NOT_ANNOTATED_CDS"/>
    <property type="molecule type" value="Genomic_DNA"/>
</dbReference>
<name>E0VKC9_PEDHC</name>
<evidence type="ECO:0000313" key="10">
    <source>
        <dbReference type="EMBL" id="EEB13835.1"/>
    </source>
</evidence>
<dbReference type="eggNOG" id="KOG4080">
    <property type="taxonomic scope" value="Eukaryota"/>
</dbReference>
<dbReference type="PANTHER" id="PTHR21026:SF2">
    <property type="entry name" value="LARGE RIBOSOMAL SUBUNIT PROTEIN BL32M"/>
    <property type="match status" value="1"/>
</dbReference>
<evidence type="ECO:0000256" key="6">
    <source>
        <dbReference type="ARBA" id="ARBA00023274"/>
    </source>
</evidence>
<dbReference type="Proteomes" id="UP000009046">
    <property type="component" value="Unassembled WGS sequence"/>
</dbReference>
<evidence type="ECO:0000256" key="3">
    <source>
        <dbReference type="ARBA" id="ARBA00022946"/>
    </source>
</evidence>
<reference evidence="10" key="2">
    <citation type="submission" date="2007-04" db="EMBL/GenBank/DDBJ databases">
        <title>The genome of the human body louse.</title>
        <authorList>
            <consortium name="The Human Body Louse Genome Consortium"/>
            <person name="Kirkness E."/>
            <person name="Walenz B."/>
            <person name="Hass B."/>
            <person name="Bruggner R."/>
            <person name="Strausberg R."/>
        </authorList>
    </citation>
    <scope>NUCLEOTIDE SEQUENCE</scope>
    <source>
        <strain evidence="10">USDA</strain>
    </source>
</reference>
<sequence length="162" mass="18735">MINLPHSMEKKTAQPSLREIFDVSILLAVPKKRRSLERRKCRRFGIPELHYKMLVPKTNILTCKKCGSFHEAGVICPTCYSRVMAETKEMQEVIAKNLGLSPVEEEVVVLYQDDDKSKEYFKGKRIVEMDKPRPKIFCDNLLQKSTHKESISTDVEIIPQIK</sequence>
<dbReference type="VEuPathDB" id="VectorBase:PHUM259920"/>
<dbReference type="HOGENOM" id="CLU_116455_0_0_1"/>
<dbReference type="PANTHER" id="PTHR21026">
    <property type="entry name" value="39S RIBOSOMAL PROTEIN L32, MITOCHONDRIAL"/>
    <property type="match status" value="1"/>
</dbReference>
<organism>
    <name type="scientific">Pediculus humanus subsp. corporis</name>
    <name type="common">Body louse</name>
    <dbReference type="NCBI Taxonomy" id="121224"/>
    <lineage>
        <taxon>Eukaryota</taxon>
        <taxon>Metazoa</taxon>
        <taxon>Ecdysozoa</taxon>
        <taxon>Arthropoda</taxon>
        <taxon>Hexapoda</taxon>
        <taxon>Insecta</taxon>
        <taxon>Pterygota</taxon>
        <taxon>Neoptera</taxon>
        <taxon>Paraneoptera</taxon>
        <taxon>Psocodea</taxon>
        <taxon>Troctomorpha</taxon>
        <taxon>Phthiraptera</taxon>
        <taxon>Anoplura</taxon>
        <taxon>Pediculidae</taxon>
        <taxon>Pediculus</taxon>
    </lineage>
</organism>
<evidence type="ECO:0000256" key="1">
    <source>
        <dbReference type="ARBA" id="ARBA00004173"/>
    </source>
</evidence>
<dbReference type="FunCoup" id="E0VKC9">
    <property type="interactions" value="360"/>
</dbReference>
<dbReference type="AlphaFoldDB" id="E0VKC9"/>
<gene>
    <name evidence="11" type="primary">8235384</name>
    <name evidence="10" type="ORF">Phum_PHUM259920</name>
</gene>
<proteinExistence type="inferred from homology"/>
<dbReference type="InterPro" id="IPR051991">
    <property type="entry name" value="Mitoribosomal_protein_bL32"/>
</dbReference>
<comment type="function">
    <text evidence="9">Component of the mitochondrial large ribosomal subunit (mt-LSU). The mitochondrial ribosome (mitoribosome) is a large ribonucleoprotein complex responsible for the synthesis of proteins inside mitochondria.</text>
</comment>
<dbReference type="InterPro" id="IPR011332">
    <property type="entry name" value="Ribosomal_zn-bd"/>
</dbReference>
<evidence type="ECO:0000313" key="12">
    <source>
        <dbReference type="Proteomes" id="UP000009046"/>
    </source>
</evidence>
<comment type="subcellular location">
    <subcellularLocation>
        <location evidence="1">Mitochondrion</location>
    </subcellularLocation>
</comment>
<dbReference type="GeneID" id="8235384"/>
<evidence type="ECO:0000256" key="8">
    <source>
        <dbReference type="ARBA" id="ARBA00042577"/>
    </source>
</evidence>
<accession>E0VKC9</accession>
<evidence type="ECO:0000256" key="2">
    <source>
        <dbReference type="ARBA" id="ARBA00008560"/>
    </source>
</evidence>
<dbReference type="OMA" id="VLCPHCY"/>
<dbReference type="SUPFAM" id="SSF57829">
    <property type="entry name" value="Zn-binding ribosomal proteins"/>
    <property type="match status" value="1"/>
</dbReference>